<evidence type="ECO:0000313" key="1">
    <source>
        <dbReference type="EMBL" id="AGM15710.1"/>
    </source>
</evidence>
<dbReference type="EMBL" id="KC662249">
    <property type="protein sequence ID" value="AGM15710.1"/>
    <property type="molecule type" value="Genomic_DNA"/>
</dbReference>
<proteinExistence type="predicted"/>
<gene>
    <name evidence="1" type="ORF">PGCG_00406</name>
</gene>
<keyword evidence="2" id="KW-1185">Reference proteome</keyword>
<evidence type="ECO:0000313" key="2">
    <source>
        <dbReference type="Proteomes" id="UP000204225"/>
    </source>
</evidence>
<reference evidence="1 2" key="1">
    <citation type="journal article" date="2013" name="Proc. Natl. Acad. Sci. U.S.A.">
        <title>Genome of Phaeocystis globosa virus PgV-16T highlights the common ancestry of the largest known DNA viruses infecting eukaryotes.</title>
        <authorList>
            <person name="Santini S."/>
            <person name="Jeudy S."/>
            <person name="Bartoli J."/>
            <person name="Poirot O."/>
            <person name="Lescot M."/>
            <person name="Abergel C."/>
            <person name="Barbe V."/>
            <person name="Wommack K.E."/>
            <person name="Noordeloos A.A."/>
            <person name="Brussaard C.P."/>
            <person name="Claverie J.M."/>
        </authorList>
    </citation>
    <scope>NUCLEOTIDE SEQUENCE [LARGE SCALE GENOMIC DNA]</scope>
    <source>
        <strain evidence="1 2">16T</strain>
    </source>
</reference>
<name>A0AC59EXQ7_9VIRU</name>
<sequence length="99" mass="11105">MEFTTDRVAQMKAVQDEGLELFKKKNQDYGDAFATYGVVGVLVRMGDKISRLQSVTAKQVSLVDTESLRDTLIDLHNYSAMAIMLLDEDKDKLSNITSK</sequence>
<accession>A0AC59EXQ7</accession>
<dbReference type="Proteomes" id="UP000204225">
    <property type="component" value="Segment"/>
</dbReference>
<organism evidence="1 2">
    <name type="scientific">Phaeocystis globosa virus PgV-16T</name>
    <dbReference type="NCBI Taxonomy" id="3071227"/>
    <lineage>
        <taxon>Viruses</taxon>
        <taxon>Varidnaviria</taxon>
        <taxon>Bamfordvirae</taxon>
        <taxon>Nucleocytoviricota</taxon>
        <taxon>Megaviricetes</taxon>
        <taxon>Imitervirales</taxon>
        <taxon>Mesomimiviridae</taxon>
        <taxon>Tethysvirus</taxon>
        <taxon>Tethysvirus hollandense</taxon>
    </lineage>
</organism>
<protein>
    <submittedName>
        <fullName evidence="1">DUF1599 domain-containing protein</fullName>
    </submittedName>
</protein>